<dbReference type="Proteomes" id="UP001153069">
    <property type="component" value="Unassembled WGS sequence"/>
</dbReference>
<evidence type="ECO:0000256" key="1">
    <source>
        <dbReference type="SAM" id="MobiDB-lite"/>
    </source>
</evidence>
<dbReference type="Gene3D" id="1.25.40.10">
    <property type="entry name" value="Tetratricopeptide repeat domain"/>
    <property type="match status" value="1"/>
</dbReference>
<dbReference type="EMBL" id="CAICTM010000726">
    <property type="protein sequence ID" value="CAB9515612.1"/>
    <property type="molecule type" value="Genomic_DNA"/>
</dbReference>
<protein>
    <submittedName>
        <fullName evidence="2">Uncharacterized protein</fullName>
    </submittedName>
</protein>
<dbReference type="OrthoDB" id="42764at2759"/>
<feature type="compositionally biased region" description="Acidic residues" evidence="1">
    <location>
        <begin position="76"/>
        <end position="89"/>
    </location>
</feature>
<comment type="caution">
    <text evidence="2">The sequence shown here is derived from an EMBL/GenBank/DDBJ whole genome shotgun (WGS) entry which is preliminary data.</text>
</comment>
<feature type="region of interest" description="Disordered" evidence="1">
    <location>
        <begin position="75"/>
        <end position="100"/>
    </location>
</feature>
<proteinExistence type="predicted"/>
<gene>
    <name evidence="2" type="ORF">SEMRO_727_G193590.1</name>
</gene>
<accession>A0A9N8E6V9</accession>
<reference evidence="2" key="1">
    <citation type="submission" date="2020-06" db="EMBL/GenBank/DDBJ databases">
        <authorList>
            <consortium name="Plant Systems Biology data submission"/>
        </authorList>
    </citation>
    <scope>NUCLEOTIDE SEQUENCE</scope>
    <source>
        <strain evidence="2">D6</strain>
    </source>
</reference>
<name>A0A9N8E6V9_9STRA</name>
<dbReference type="InterPro" id="IPR011990">
    <property type="entry name" value="TPR-like_helical_dom_sf"/>
</dbReference>
<evidence type="ECO:0000313" key="3">
    <source>
        <dbReference type="Proteomes" id="UP001153069"/>
    </source>
</evidence>
<dbReference type="AlphaFoldDB" id="A0A9N8E6V9"/>
<keyword evidence="3" id="KW-1185">Reference proteome</keyword>
<organism evidence="2 3">
    <name type="scientific">Seminavis robusta</name>
    <dbReference type="NCBI Taxonomy" id="568900"/>
    <lineage>
        <taxon>Eukaryota</taxon>
        <taxon>Sar</taxon>
        <taxon>Stramenopiles</taxon>
        <taxon>Ochrophyta</taxon>
        <taxon>Bacillariophyta</taxon>
        <taxon>Bacillariophyceae</taxon>
        <taxon>Bacillariophycidae</taxon>
        <taxon>Naviculales</taxon>
        <taxon>Naviculaceae</taxon>
        <taxon>Seminavis</taxon>
    </lineage>
</organism>
<evidence type="ECO:0000313" key="2">
    <source>
        <dbReference type="EMBL" id="CAB9515612.1"/>
    </source>
</evidence>
<sequence>MSATTFYPCADSAVHMNLRGVQHLEANRFLEAITEFSRALTTVKTVLSQQDSNGNLIMETDEYATKEPRLIFQFAEPDDDDDDDEDEDSSSMKVDQQQEEGSPFIFKSAIVASFSCRASPAQDQDDFHSLVKFSSSILFNLALSYHLAAMEHASSNEQKMKRLLQKALTFYKLAYTMMQDTKNNGVMETMAIANNLGHVQLTVGDSDKARQCYEHLLSTIMFVADTGDRNSIPQFDGFFHSVQAVVLPFGTTAQAA</sequence>
<dbReference type="SUPFAM" id="SSF48452">
    <property type="entry name" value="TPR-like"/>
    <property type="match status" value="1"/>
</dbReference>